<keyword evidence="7" id="KW-0472">Membrane</keyword>
<dbReference type="PANTHER" id="PTHR31889:SF2">
    <property type="entry name" value="FUCOSYLTRANSFERASE 3"/>
    <property type="match status" value="1"/>
</dbReference>
<dbReference type="EC" id="2.4.1.-" evidence="7"/>
<name>A0AAV1DW24_OLDCO</name>
<evidence type="ECO:0000313" key="8">
    <source>
        <dbReference type="EMBL" id="CAI9112091.1"/>
    </source>
</evidence>
<keyword evidence="9" id="KW-1185">Reference proteome</keyword>
<evidence type="ECO:0000256" key="4">
    <source>
        <dbReference type="ARBA" id="ARBA00023034"/>
    </source>
</evidence>
<dbReference type="Proteomes" id="UP001161247">
    <property type="component" value="Chromosome 7"/>
</dbReference>
<comment type="subcellular location">
    <subcellularLocation>
        <location evidence="7">Golgi apparatus</location>
        <location evidence="7">Golgi stack membrane</location>
        <topology evidence="7">Single-pass type II membrane protein</topology>
    </subcellularLocation>
</comment>
<keyword evidence="3 7" id="KW-0808">Transferase</keyword>
<dbReference type="GO" id="GO:0071555">
    <property type="term" value="P:cell wall organization"/>
    <property type="evidence" value="ECO:0007669"/>
    <property type="project" value="UniProtKB-UniRule"/>
</dbReference>
<keyword evidence="6 7" id="KW-0961">Cell wall biogenesis/degradation</keyword>
<evidence type="ECO:0000313" key="9">
    <source>
        <dbReference type="Proteomes" id="UP001161247"/>
    </source>
</evidence>
<proteinExistence type="inferred from homology"/>
<dbReference type="Gene3D" id="3.40.50.11340">
    <property type="match status" value="1"/>
</dbReference>
<dbReference type="GO" id="GO:0009969">
    <property type="term" value="P:xyloglucan biosynthetic process"/>
    <property type="evidence" value="ECO:0007669"/>
    <property type="project" value="TreeGrafter"/>
</dbReference>
<evidence type="ECO:0000256" key="6">
    <source>
        <dbReference type="ARBA" id="ARBA00023316"/>
    </source>
</evidence>
<keyword evidence="7" id="KW-0812">Transmembrane</keyword>
<dbReference type="GO" id="GO:0008107">
    <property type="term" value="F:galactoside 2-alpha-L-fucosyltransferase activity"/>
    <property type="evidence" value="ECO:0007669"/>
    <property type="project" value="InterPro"/>
</dbReference>
<protein>
    <recommendedName>
        <fullName evidence="7">Fucosyltransferase</fullName>
        <ecNumber evidence="7">2.4.1.-</ecNumber>
    </recommendedName>
</protein>
<reference evidence="8" key="1">
    <citation type="submission" date="2023-03" db="EMBL/GenBank/DDBJ databases">
        <authorList>
            <person name="Julca I."/>
        </authorList>
    </citation>
    <scope>NUCLEOTIDE SEQUENCE</scope>
</reference>
<gene>
    <name evidence="8" type="ORF">OLC1_LOCUS19346</name>
</gene>
<evidence type="ECO:0000256" key="1">
    <source>
        <dbReference type="ARBA" id="ARBA00010481"/>
    </source>
</evidence>
<organism evidence="8 9">
    <name type="scientific">Oldenlandia corymbosa var. corymbosa</name>
    <dbReference type="NCBI Taxonomy" id="529605"/>
    <lineage>
        <taxon>Eukaryota</taxon>
        <taxon>Viridiplantae</taxon>
        <taxon>Streptophyta</taxon>
        <taxon>Embryophyta</taxon>
        <taxon>Tracheophyta</taxon>
        <taxon>Spermatophyta</taxon>
        <taxon>Magnoliopsida</taxon>
        <taxon>eudicotyledons</taxon>
        <taxon>Gunneridae</taxon>
        <taxon>Pentapetalae</taxon>
        <taxon>asterids</taxon>
        <taxon>lamiids</taxon>
        <taxon>Gentianales</taxon>
        <taxon>Rubiaceae</taxon>
        <taxon>Rubioideae</taxon>
        <taxon>Spermacoceae</taxon>
        <taxon>Hedyotis-Oldenlandia complex</taxon>
        <taxon>Oldenlandia</taxon>
    </lineage>
</organism>
<sequence length="623" mass="72081">MILTKLVDPRTKVKMSRVHVIWNPKILMIIFLLSLTAFALFFILGNKSYKATWVKEGTGIHSNSLQFMQNVTIYLADNIIRSPFLAKMTYLHTLYLWVKFHMVSLFFDPDVEEDKHSSLPNNNKQVDELLGGLLKEGLDEKSCRSRYESAWYHKGLKRQPSSHLISTLRSYEALHKRCGPYTESYNKTVGYLNSGEYNSSSNNITDCKYAVWTPQEGLGNRIMSLVSTFLYALLTKRVLLVDSRVHISDLFCEPFPESSWLVPSDFPLIDELWQFRKESSMSYGNLMRNHFMLSSNNGSWMIPYVYIHLVDNYNDEDKPFFCDDDQTVVQEIPWQILKSDEYFVPSFFLIPSFQQELDRLFPEKDTVFHLLGRYLIHPANTVWRAITRYYNAYLAGAHEKIGIQIRIFNKEPNPFVHYMDQIFTCVFKENVLPQISWTLKSLSGNSTNSTKAVLVTSLSSEYYKALKNMFDEHPTITGEIIQVYQPSHEGYQQYGNEIHDMKAWAEMYLLSLTDKMVTSSKSTFGYVAQSLGGMKPWILYRPEDYNAPNPACQRALSMEPCFHAPPGFDCNTNNPIDTGKVVPFVRHCEDMQWTWGLKLYGKQGEQAFDNSIYSSSGPRLVFE</sequence>
<dbReference type="Gene3D" id="3.40.50.11350">
    <property type="match status" value="1"/>
</dbReference>
<dbReference type="InterPro" id="IPR004938">
    <property type="entry name" value="XG_FTase"/>
</dbReference>
<keyword evidence="4 7" id="KW-0333">Golgi apparatus</keyword>
<comment type="similarity">
    <text evidence="1 7">Belongs to the glycosyltransferase 37 family.</text>
</comment>
<evidence type="ECO:0000256" key="7">
    <source>
        <dbReference type="RuleBase" id="RU367004"/>
    </source>
</evidence>
<feature type="transmembrane region" description="Helical" evidence="7">
    <location>
        <begin position="20"/>
        <end position="44"/>
    </location>
</feature>
<dbReference type="EMBL" id="OX459124">
    <property type="protein sequence ID" value="CAI9112091.1"/>
    <property type="molecule type" value="Genomic_DNA"/>
</dbReference>
<keyword evidence="7" id="KW-1133">Transmembrane helix</keyword>
<dbReference type="FunFam" id="3.40.50.11340:FF:000005">
    <property type="entry name" value="Galactoside 2-alpha-L-fucosyltransferase"/>
    <property type="match status" value="1"/>
</dbReference>
<dbReference type="Pfam" id="PF03254">
    <property type="entry name" value="XG_FTase"/>
    <property type="match status" value="1"/>
</dbReference>
<keyword evidence="5" id="KW-0325">Glycoprotein</keyword>
<comment type="function">
    <text evidence="7">May be involved in cell wall biosynthesis.</text>
</comment>
<evidence type="ECO:0000256" key="5">
    <source>
        <dbReference type="ARBA" id="ARBA00023180"/>
    </source>
</evidence>
<evidence type="ECO:0000256" key="2">
    <source>
        <dbReference type="ARBA" id="ARBA00022676"/>
    </source>
</evidence>
<keyword evidence="2 7" id="KW-0328">Glycosyltransferase</keyword>
<dbReference type="GO" id="GO:0032580">
    <property type="term" value="C:Golgi cisterna membrane"/>
    <property type="evidence" value="ECO:0007669"/>
    <property type="project" value="UniProtKB-SubCell"/>
</dbReference>
<accession>A0AAV1DW24</accession>
<dbReference type="GO" id="GO:0042546">
    <property type="term" value="P:cell wall biogenesis"/>
    <property type="evidence" value="ECO:0007669"/>
    <property type="project" value="InterPro"/>
</dbReference>
<dbReference type="AlphaFoldDB" id="A0AAV1DW24"/>
<dbReference type="PANTHER" id="PTHR31889">
    <property type="entry name" value="FUCOSYLTRANSFERASE 2-RELATED"/>
    <property type="match status" value="1"/>
</dbReference>
<evidence type="ECO:0000256" key="3">
    <source>
        <dbReference type="ARBA" id="ARBA00022679"/>
    </source>
</evidence>